<evidence type="ECO:0000259" key="1">
    <source>
        <dbReference type="SMART" id="SM00256"/>
    </source>
</evidence>
<dbReference type="InterPro" id="IPR050796">
    <property type="entry name" value="SCF_F-box_component"/>
</dbReference>
<name>A0A368QIZ0_SETIT</name>
<dbReference type="InterPro" id="IPR013187">
    <property type="entry name" value="F-box-assoc_dom_typ3"/>
</dbReference>
<dbReference type="PANTHER" id="PTHR31672">
    <property type="entry name" value="BNACNNG10540D PROTEIN"/>
    <property type="match status" value="1"/>
</dbReference>
<proteinExistence type="predicted"/>
<gene>
    <name evidence="2" type="ORF">SETIT_3G256600v2</name>
</gene>
<dbReference type="SMART" id="SM00256">
    <property type="entry name" value="FBOX"/>
    <property type="match status" value="1"/>
</dbReference>
<reference evidence="2" key="2">
    <citation type="submission" date="2015-07" db="EMBL/GenBank/DDBJ databases">
        <authorList>
            <person name="Noorani M."/>
        </authorList>
    </citation>
    <scope>NUCLEOTIDE SEQUENCE</scope>
    <source>
        <strain evidence="2">Yugu1</strain>
    </source>
</reference>
<organism evidence="2">
    <name type="scientific">Setaria italica</name>
    <name type="common">Foxtail millet</name>
    <name type="synonym">Panicum italicum</name>
    <dbReference type="NCBI Taxonomy" id="4555"/>
    <lineage>
        <taxon>Eukaryota</taxon>
        <taxon>Viridiplantae</taxon>
        <taxon>Streptophyta</taxon>
        <taxon>Embryophyta</taxon>
        <taxon>Tracheophyta</taxon>
        <taxon>Spermatophyta</taxon>
        <taxon>Magnoliopsida</taxon>
        <taxon>Liliopsida</taxon>
        <taxon>Poales</taxon>
        <taxon>Poaceae</taxon>
        <taxon>PACMAD clade</taxon>
        <taxon>Panicoideae</taxon>
        <taxon>Panicodae</taxon>
        <taxon>Paniceae</taxon>
        <taxon>Cenchrinae</taxon>
        <taxon>Setaria</taxon>
    </lineage>
</organism>
<dbReference type="InterPro" id="IPR001810">
    <property type="entry name" value="F-box_dom"/>
</dbReference>
<reference evidence="2" key="1">
    <citation type="journal article" date="2012" name="Nat. Biotechnol.">
        <title>Reference genome sequence of the model plant Setaria.</title>
        <authorList>
            <person name="Bennetzen J.L."/>
            <person name="Schmutz J."/>
            <person name="Wang H."/>
            <person name="Percifield R."/>
            <person name="Hawkins J."/>
            <person name="Pontaroli A.C."/>
            <person name="Estep M."/>
            <person name="Feng L."/>
            <person name="Vaughn J.N."/>
            <person name="Grimwood J."/>
            <person name="Jenkins J."/>
            <person name="Barry K."/>
            <person name="Lindquist E."/>
            <person name="Hellsten U."/>
            <person name="Deshpande S."/>
            <person name="Wang X."/>
            <person name="Wu X."/>
            <person name="Mitros T."/>
            <person name="Triplett J."/>
            <person name="Yang X."/>
            <person name="Ye C.Y."/>
            <person name="Mauro-Herrera M."/>
            <person name="Wang L."/>
            <person name="Li P."/>
            <person name="Sharma M."/>
            <person name="Sharma R."/>
            <person name="Ronald P.C."/>
            <person name="Panaud O."/>
            <person name="Kellogg E.A."/>
            <person name="Brutnell T.P."/>
            <person name="Doust A.N."/>
            <person name="Tuskan G.A."/>
            <person name="Rokhsar D."/>
            <person name="Devos K.M."/>
        </authorList>
    </citation>
    <scope>NUCLEOTIDE SEQUENCE [LARGE SCALE GENOMIC DNA]</scope>
    <source>
        <strain evidence="2">Yugu1</strain>
    </source>
</reference>
<dbReference type="InterPro" id="IPR036047">
    <property type="entry name" value="F-box-like_dom_sf"/>
</dbReference>
<dbReference type="Pfam" id="PF08268">
    <property type="entry name" value="FBA_3"/>
    <property type="match status" value="1"/>
</dbReference>
<dbReference type="AlphaFoldDB" id="A0A368QIZ0"/>
<evidence type="ECO:0000313" key="2">
    <source>
        <dbReference type="EMBL" id="RCV17893.1"/>
    </source>
</evidence>
<dbReference type="OrthoDB" id="693579at2759"/>
<feature type="domain" description="F-box" evidence="1">
    <location>
        <begin position="8"/>
        <end position="48"/>
    </location>
</feature>
<dbReference type="NCBIfam" id="TIGR01640">
    <property type="entry name" value="F_box_assoc_1"/>
    <property type="match status" value="1"/>
</dbReference>
<dbReference type="InterPro" id="IPR017451">
    <property type="entry name" value="F-box-assoc_interact_dom"/>
</dbReference>
<dbReference type="SUPFAM" id="SSF81383">
    <property type="entry name" value="F-box domain"/>
    <property type="match status" value="1"/>
</dbReference>
<sequence length="344" mass="38172">MGDVWDGIPADVLMEIMLRVPPCPRRRLRLVCRYWRGVIDERAPETRARAEVLAFFGERRGGSRAVVFDVPPGGKNSNGGSGRELDLEGSGADAAGVRMIGTGNGLICVQRETGGIAVLNAAVREMLDVLPPHSWSSPYASTYTFAYHPATGRYKVVHLACDLRSGELAAVHVFTLGDGVAWREVPAPAGSGCRLRFGLINVDACTYWVTRDAQRIMVFDLGDESFALLEWPPLPVLLWMMDGDHTCRLTEVRGRLGLVVCRPHHELNKAKTEEERAWVKSFSVLAQGKTRLQEIALPYVAHGKHVLTTCWQRRSGWPWVTLSAHRVRRGAGRRSELGDEARRV</sequence>
<dbReference type="Gene3D" id="1.20.1280.50">
    <property type="match status" value="1"/>
</dbReference>
<accession>A0A368QIZ0</accession>
<protein>
    <recommendedName>
        <fullName evidence="1">F-box domain-containing protein</fullName>
    </recommendedName>
</protein>
<dbReference type="EMBL" id="CM003530">
    <property type="protein sequence ID" value="RCV17893.1"/>
    <property type="molecule type" value="Genomic_DNA"/>
</dbReference>
<dbReference type="Pfam" id="PF00646">
    <property type="entry name" value="F-box"/>
    <property type="match status" value="1"/>
</dbReference>
<dbReference type="PANTHER" id="PTHR31672:SF13">
    <property type="entry name" value="F-BOX PROTEIN CPR30-LIKE"/>
    <property type="match status" value="1"/>
</dbReference>